<proteinExistence type="predicted"/>
<dbReference type="AlphaFoldDB" id="A0A7W9QHK2"/>
<evidence type="ECO:0000313" key="1">
    <source>
        <dbReference type="EMBL" id="MBB5940415.1"/>
    </source>
</evidence>
<dbReference type="Proteomes" id="UP000588098">
    <property type="component" value="Unassembled WGS sequence"/>
</dbReference>
<accession>A0A7W9QHK2</accession>
<organism evidence="1 2">
    <name type="scientific">Streptomyces zagrosensis</name>
    <dbReference type="NCBI Taxonomy" id="1042984"/>
    <lineage>
        <taxon>Bacteria</taxon>
        <taxon>Bacillati</taxon>
        <taxon>Actinomycetota</taxon>
        <taxon>Actinomycetes</taxon>
        <taxon>Kitasatosporales</taxon>
        <taxon>Streptomycetaceae</taxon>
        <taxon>Streptomyces</taxon>
    </lineage>
</organism>
<protein>
    <submittedName>
        <fullName evidence="1">Uncharacterized protein</fullName>
    </submittedName>
</protein>
<gene>
    <name evidence="1" type="ORF">FHS42_007513</name>
</gene>
<name>A0A7W9QHK2_9ACTN</name>
<dbReference type="EMBL" id="JACHJL010000051">
    <property type="protein sequence ID" value="MBB5940415.1"/>
    <property type="molecule type" value="Genomic_DNA"/>
</dbReference>
<evidence type="ECO:0000313" key="2">
    <source>
        <dbReference type="Proteomes" id="UP000588098"/>
    </source>
</evidence>
<comment type="caution">
    <text evidence="1">The sequence shown here is derived from an EMBL/GenBank/DDBJ whole genome shotgun (WGS) entry which is preliminary data.</text>
</comment>
<reference evidence="1 2" key="1">
    <citation type="submission" date="2020-08" db="EMBL/GenBank/DDBJ databases">
        <title>Genomic Encyclopedia of Type Strains, Phase III (KMG-III): the genomes of soil and plant-associated and newly described type strains.</title>
        <authorList>
            <person name="Whitman W."/>
        </authorList>
    </citation>
    <scope>NUCLEOTIDE SEQUENCE [LARGE SCALE GENOMIC DNA]</scope>
    <source>
        <strain evidence="1 2">CECT 8305</strain>
    </source>
</reference>
<keyword evidence="2" id="KW-1185">Reference proteome</keyword>
<sequence length="87" mass="9586">MHGVLLLSLPVGAGPSTHAEMIDLLPVRLREWVPLAWDELPLSMGDLVVLTDNGELTEEAFEAGMNYLEALYRDDGYFDLGGTWLPA</sequence>